<evidence type="ECO:0000259" key="2">
    <source>
        <dbReference type="Pfam" id="PF00188"/>
    </source>
</evidence>
<evidence type="ECO:0000256" key="1">
    <source>
        <dbReference type="SAM" id="Phobius"/>
    </source>
</evidence>
<feature type="transmembrane region" description="Helical" evidence="1">
    <location>
        <begin position="6"/>
        <end position="22"/>
    </location>
</feature>
<keyword evidence="1" id="KW-0812">Transmembrane</keyword>
<evidence type="ECO:0000313" key="4">
    <source>
        <dbReference type="EMBL" id="MBF4499843.1"/>
    </source>
</evidence>
<dbReference type="PANTHER" id="PTHR31157">
    <property type="entry name" value="SCP DOMAIN-CONTAINING PROTEIN"/>
    <property type="match status" value="1"/>
</dbReference>
<proteinExistence type="predicted"/>
<dbReference type="Gene3D" id="3.40.33.10">
    <property type="entry name" value="CAP"/>
    <property type="match status" value="1"/>
</dbReference>
<sequence length="358" mass="41955">MWRKFVFPFLFIIIIIVVMETINSQMKESQILNKEAAQPTPISPSISHQFEQYEELLERPKIGLSTYVSHPIEEWIEKYGEPSRIEPSLYAYHWYIYPKMRTMVGVNTDGTINQIYTMNEELNTEPYRIDESVEHVLSTAILNTEVAFQHEDNQYIFTLTQEDIQERLLLAFQQLNMQIYFDVEEKRIEAIRFIDDATLLLHQPYDLYYEGTVSPRPPVSSEQSSDVYRAAERQLVDLSNWLRLSHARKKLESDYSLTVFARRMSEQFALSALTEEKSDNLPNRLKQFNIKHEKAGENTALSSGDAIEVMHGFLNSPEHRKVMLSDQYTHIGASVYGNYYVLEYIYKAPDPAEYEEMR</sequence>
<reference evidence="4" key="1">
    <citation type="submission" date="2020-11" db="EMBL/GenBank/DDBJ databases">
        <title>Multidrug resistant novel bacterium Savagea serpentis sp. nov., isolated from the scats of a vine snake (Ahaetulla nasuta).</title>
        <authorList>
            <person name="Venkata Ramana V."/>
            <person name="Vikas Patil S."/>
            <person name="Yogita Lugani V."/>
        </authorList>
    </citation>
    <scope>NUCLEOTIDE SEQUENCE</scope>
    <source>
        <strain evidence="4">SN6</strain>
    </source>
</reference>
<evidence type="ECO:0000259" key="3">
    <source>
        <dbReference type="Pfam" id="PF14504"/>
    </source>
</evidence>
<dbReference type="InterPro" id="IPR035940">
    <property type="entry name" value="CAP_sf"/>
</dbReference>
<dbReference type="Pfam" id="PF14504">
    <property type="entry name" value="CAP_assoc_N"/>
    <property type="match status" value="1"/>
</dbReference>
<gene>
    <name evidence="4" type="ORF">IRY55_00605</name>
</gene>
<feature type="domain" description="CAP-associated" evidence="3">
    <location>
        <begin position="72"/>
        <end position="205"/>
    </location>
</feature>
<name>A0A8J7KGI4_9BACL</name>
<feature type="domain" description="SCP" evidence="2">
    <location>
        <begin position="237"/>
        <end position="339"/>
    </location>
</feature>
<dbReference type="InterPro" id="IPR014044">
    <property type="entry name" value="CAP_dom"/>
</dbReference>
<keyword evidence="5" id="KW-1185">Reference proteome</keyword>
<dbReference type="RefSeq" id="WP_194561322.1">
    <property type="nucleotide sequence ID" value="NZ_JADKPV010000001.1"/>
</dbReference>
<dbReference type="Pfam" id="PF00188">
    <property type="entry name" value="CAP"/>
    <property type="match status" value="1"/>
</dbReference>
<dbReference type="PANTHER" id="PTHR31157:SF1">
    <property type="entry name" value="SCP DOMAIN-CONTAINING PROTEIN"/>
    <property type="match status" value="1"/>
</dbReference>
<dbReference type="Proteomes" id="UP000622653">
    <property type="component" value="Unassembled WGS sequence"/>
</dbReference>
<accession>A0A8J7KGI4</accession>
<protein>
    <submittedName>
        <fullName evidence="4">Uncharacterized protein</fullName>
    </submittedName>
</protein>
<evidence type="ECO:0000313" key="5">
    <source>
        <dbReference type="Proteomes" id="UP000622653"/>
    </source>
</evidence>
<dbReference type="EMBL" id="JADKPV010000001">
    <property type="protein sequence ID" value="MBF4499843.1"/>
    <property type="molecule type" value="Genomic_DNA"/>
</dbReference>
<dbReference type="CDD" id="cd05379">
    <property type="entry name" value="CAP_bacterial"/>
    <property type="match status" value="1"/>
</dbReference>
<organism evidence="4 5">
    <name type="scientific">Savagea serpentis</name>
    <dbReference type="NCBI Taxonomy" id="2785297"/>
    <lineage>
        <taxon>Bacteria</taxon>
        <taxon>Bacillati</taxon>
        <taxon>Bacillota</taxon>
        <taxon>Bacilli</taxon>
        <taxon>Bacillales</taxon>
        <taxon>Caryophanaceae</taxon>
        <taxon>Savagea</taxon>
    </lineage>
</organism>
<comment type="caution">
    <text evidence="4">The sequence shown here is derived from an EMBL/GenBank/DDBJ whole genome shotgun (WGS) entry which is preliminary data.</text>
</comment>
<dbReference type="SUPFAM" id="SSF55797">
    <property type="entry name" value="PR-1-like"/>
    <property type="match status" value="1"/>
</dbReference>
<dbReference type="AlphaFoldDB" id="A0A8J7KGI4"/>
<keyword evidence="1" id="KW-1133">Transmembrane helix</keyword>
<keyword evidence="1" id="KW-0472">Membrane</keyword>
<dbReference type="InterPro" id="IPR029410">
    <property type="entry name" value="CAP_assoc"/>
</dbReference>